<dbReference type="EMBL" id="MCGN01000012">
    <property type="protein sequence ID" value="ORY90403.1"/>
    <property type="molecule type" value="Genomic_DNA"/>
</dbReference>
<accession>A0A1X2H014</accession>
<evidence type="ECO:0000313" key="3">
    <source>
        <dbReference type="Proteomes" id="UP000242180"/>
    </source>
</evidence>
<reference evidence="2 3" key="1">
    <citation type="submission" date="2016-07" db="EMBL/GenBank/DDBJ databases">
        <title>Pervasive Adenine N6-methylation of Active Genes in Fungi.</title>
        <authorList>
            <consortium name="DOE Joint Genome Institute"/>
            <person name="Mondo S.J."/>
            <person name="Dannebaum R.O."/>
            <person name="Kuo R.C."/>
            <person name="Labutti K."/>
            <person name="Haridas S."/>
            <person name="Kuo A."/>
            <person name="Salamov A."/>
            <person name="Ahrendt S.R."/>
            <person name="Lipzen A."/>
            <person name="Sullivan W."/>
            <person name="Andreopoulos W.B."/>
            <person name="Clum A."/>
            <person name="Lindquist E."/>
            <person name="Daum C."/>
            <person name="Ramamoorthy G.K."/>
            <person name="Gryganskyi A."/>
            <person name="Culley D."/>
            <person name="Magnuson J.K."/>
            <person name="James T.Y."/>
            <person name="O'Malley M.A."/>
            <person name="Stajich J.E."/>
            <person name="Spatafora J.W."/>
            <person name="Visel A."/>
            <person name="Grigoriev I.V."/>
        </authorList>
    </citation>
    <scope>NUCLEOTIDE SEQUENCE [LARGE SCALE GENOMIC DNA]</scope>
    <source>
        <strain evidence="2 3">NRRL 2496</strain>
    </source>
</reference>
<sequence length="154" mass="17701">MCIHIWVLNISTIRRSHGSLFHGLRDLDCPLDYHEVSRMTQLRYAHDGGPYDIDEDSTIDDWYFYGASEDEEEEDEEEDAPSEEKKKDYFKYVHIPHLDSPNDLGEEQGEHQDPTSGPRSPASSNSSSSSTMDYLPLAGWMPNMLTMVESLTRR</sequence>
<evidence type="ECO:0000313" key="2">
    <source>
        <dbReference type="EMBL" id="ORY90403.1"/>
    </source>
</evidence>
<name>A0A1X2H014_SYNRA</name>
<gene>
    <name evidence="2" type="ORF">BCR43DRAFT_499251</name>
</gene>
<keyword evidence="3" id="KW-1185">Reference proteome</keyword>
<dbReference type="InParanoid" id="A0A1X2H014"/>
<dbReference type="Proteomes" id="UP000242180">
    <property type="component" value="Unassembled WGS sequence"/>
</dbReference>
<dbReference type="AlphaFoldDB" id="A0A1X2H014"/>
<organism evidence="2 3">
    <name type="scientific">Syncephalastrum racemosum</name>
    <name type="common">Filamentous fungus</name>
    <dbReference type="NCBI Taxonomy" id="13706"/>
    <lineage>
        <taxon>Eukaryota</taxon>
        <taxon>Fungi</taxon>
        <taxon>Fungi incertae sedis</taxon>
        <taxon>Mucoromycota</taxon>
        <taxon>Mucoromycotina</taxon>
        <taxon>Mucoromycetes</taxon>
        <taxon>Mucorales</taxon>
        <taxon>Syncephalastraceae</taxon>
        <taxon>Syncephalastrum</taxon>
    </lineage>
</organism>
<evidence type="ECO:0000256" key="1">
    <source>
        <dbReference type="SAM" id="MobiDB-lite"/>
    </source>
</evidence>
<feature type="region of interest" description="Disordered" evidence="1">
    <location>
        <begin position="65"/>
        <end position="136"/>
    </location>
</feature>
<comment type="caution">
    <text evidence="2">The sequence shown here is derived from an EMBL/GenBank/DDBJ whole genome shotgun (WGS) entry which is preliminary data.</text>
</comment>
<feature type="compositionally biased region" description="Low complexity" evidence="1">
    <location>
        <begin position="116"/>
        <end position="130"/>
    </location>
</feature>
<protein>
    <submittedName>
        <fullName evidence="2">Uncharacterized protein</fullName>
    </submittedName>
</protein>
<feature type="compositionally biased region" description="Acidic residues" evidence="1">
    <location>
        <begin position="68"/>
        <end position="81"/>
    </location>
</feature>
<feature type="compositionally biased region" description="Basic and acidic residues" evidence="1">
    <location>
        <begin position="82"/>
        <end position="91"/>
    </location>
</feature>
<proteinExistence type="predicted"/>